<feature type="domain" description="O-antigen ligase-related" evidence="6">
    <location>
        <begin position="177"/>
        <end position="345"/>
    </location>
</feature>
<proteinExistence type="predicted"/>
<protein>
    <recommendedName>
        <fullName evidence="6">O-antigen ligase-related domain-containing protein</fullName>
    </recommendedName>
</protein>
<evidence type="ECO:0000256" key="2">
    <source>
        <dbReference type="ARBA" id="ARBA00022692"/>
    </source>
</evidence>
<feature type="transmembrane region" description="Helical" evidence="5">
    <location>
        <begin position="221"/>
        <end position="238"/>
    </location>
</feature>
<feature type="transmembrane region" description="Helical" evidence="5">
    <location>
        <begin position="192"/>
        <end position="209"/>
    </location>
</feature>
<comment type="caution">
    <text evidence="7">The sequence shown here is derived from an EMBL/GenBank/DDBJ whole genome shotgun (WGS) entry which is preliminary data.</text>
</comment>
<evidence type="ECO:0000313" key="8">
    <source>
        <dbReference type="Proteomes" id="UP000239366"/>
    </source>
</evidence>
<evidence type="ECO:0000256" key="1">
    <source>
        <dbReference type="ARBA" id="ARBA00004141"/>
    </source>
</evidence>
<feature type="transmembrane region" description="Helical" evidence="5">
    <location>
        <begin position="170"/>
        <end position="186"/>
    </location>
</feature>
<feature type="transmembrane region" description="Helical" evidence="5">
    <location>
        <begin position="6"/>
        <end position="25"/>
    </location>
</feature>
<evidence type="ECO:0000259" key="6">
    <source>
        <dbReference type="Pfam" id="PF04932"/>
    </source>
</evidence>
<comment type="subcellular location">
    <subcellularLocation>
        <location evidence="1">Membrane</location>
        <topology evidence="1">Multi-pass membrane protein</topology>
    </subcellularLocation>
</comment>
<dbReference type="InterPro" id="IPR007016">
    <property type="entry name" value="O-antigen_ligase-rel_domated"/>
</dbReference>
<name>A0A2S7T9R4_9FLAO</name>
<keyword evidence="3 5" id="KW-1133">Transmembrane helix</keyword>
<accession>A0A2S7T9R4</accession>
<organism evidence="7 8">
    <name type="scientific">Aureicoccus marinus</name>
    <dbReference type="NCBI Taxonomy" id="754435"/>
    <lineage>
        <taxon>Bacteria</taxon>
        <taxon>Pseudomonadati</taxon>
        <taxon>Bacteroidota</taxon>
        <taxon>Flavobacteriia</taxon>
        <taxon>Flavobacteriales</taxon>
        <taxon>Flavobacteriaceae</taxon>
        <taxon>Aureicoccus</taxon>
    </lineage>
</organism>
<feature type="transmembrane region" description="Helical" evidence="5">
    <location>
        <begin position="361"/>
        <end position="380"/>
    </location>
</feature>
<gene>
    <name evidence="7" type="ORF">BST99_11335</name>
</gene>
<feature type="transmembrane region" description="Helical" evidence="5">
    <location>
        <begin position="68"/>
        <end position="86"/>
    </location>
</feature>
<reference evidence="8" key="1">
    <citation type="submission" date="2016-11" db="EMBL/GenBank/DDBJ databases">
        <title>Trade-off between light-utilization and light-protection in marine flavobacteria.</title>
        <authorList>
            <person name="Kumagai Y."/>
            <person name="Yoshizawa S."/>
            <person name="Kogure K."/>
        </authorList>
    </citation>
    <scope>NUCLEOTIDE SEQUENCE [LARGE SCALE GENOMIC DNA]</scope>
    <source>
        <strain evidence="8">SG-18</strain>
    </source>
</reference>
<sequence length="411" mass="47725">MGLLVYRIPATIGINLLILLTVLNYKRLHFDKRKWKIIMLLAIPFLLDVLFVWNNDSFQEAVVNGEKHLGTLLIPIAILSFPRAINLRRILKVYSLVFTLLLTFCFLIHFFTSVGDFQGYLQGKMVWRMGYEFALSMGLHGPALNLHIAFLCIINMYIWTQQPLRLKEKAFIHSGILFLLAFILLLFVNTRVAVVCGIAGSLVVLFVELNKKLSVNLSIKAFLIGVLVITVLVFGFVQKFPYLIEKYSQITFHHMDKVGRLDEFKNPEAEVYNSLVTRVSIWKTTYGLGKRKWLVGYGPADARKELITEYERTDQQFLYRNKFPVHNQFLDFFLKFGVIGVLLLLIYFGSGFWLSFQSRHILCLIFVTMFVLANFLEDFLVRFDGIVFNTFWLSLFSLYFLNAKRKDQLKS</sequence>
<dbReference type="EMBL" id="MQVX01000001">
    <property type="protein sequence ID" value="PQJ16235.1"/>
    <property type="molecule type" value="Genomic_DNA"/>
</dbReference>
<evidence type="ECO:0000313" key="7">
    <source>
        <dbReference type="EMBL" id="PQJ16235.1"/>
    </source>
</evidence>
<feature type="transmembrane region" description="Helical" evidence="5">
    <location>
        <begin position="386"/>
        <end position="403"/>
    </location>
</feature>
<dbReference type="InterPro" id="IPR051533">
    <property type="entry name" value="WaaL-like"/>
</dbReference>
<keyword evidence="4 5" id="KW-0472">Membrane</keyword>
<dbReference type="GO" id="GO:0016020">
    <property type="term" value="C:membrane"/>
    <property type="evidence" value="ECO:0007669"/>
    <property type="project" value="UniProtKB-SubCell"/>
</dbReference>
<keyword evidence="2 5" id="KW-0812">Transmembrane</keyword>
<dbReference type="PANTHER" id="PTHR37422">
    <property type="entry name" value="TEICHURONIC ACID BIOSYNTHESIS PROTEIN TUAE"/>
    <property type="match status" value="1"/>
</dbReference>
<keyword evidence="8" id="KW-1185">Reference proteome</keyword>
<feature type="transmembrane region" description="Helical" evidence="5">
    <location>
        <begin position="133"/>
        <end position="158"/>
    </location>
</feature>
<feature type="transmembrane region" description="Helical" evidence="5">
    <location>
        <begin position="332"/>
        <end position="354"/>
    </location>
</feature>
<evidence type="ECO:0000256" key="4">
    <source>
        <dbReference type="ARBA" id="ARBA00023136"/>
    </source>
</evidence>
<dbReference type="Proteomes" id="UP000239366">
    <property type="component" value="Unassembled WGS sequence"/>
</dbReference>
<dbReference type="Pfam" id="PF04932">
    <property type="entry name" value="Wzy_C"/>
    <property type="match status" value="1"/>
</dbReference>
<evidence type="ECO:0000256" key="5">
    <source>
        <dbReference type="SAM" id="Phobius"/>
    </source>
</evidence>
<feature type="transmembrane region" description="Helical" evidence="5">
    <location>
        <begin position="93"/>
        <end position="113"/>
    </location>
</feature>
<dbReference type="AlphaFoldDB" id="A0A2S7T9R4"/>
<evidence type="ECO:0000256" key="3">
    <source>
        <dbReference type="ARBA" id="ARBA00022989"/>
    </source>
</evidence>
<feature type="transmembrane region" description="Helical" evidence="5">
    <location>
        <begin position="37"/>
        <end position="53"/>
    </location>
</feature>
<dbReference type="PANTHER" id="PTHR37422:SF17">
    <property type="entry name" value="O-ANTIGEN LIGASE"/>
    <property type="match status" value="1"/>
</dbReference>